<dbReference type="Proteomes" id="UP000594263">
    <property type="component" value="Unplaced"/>
</dbReference>
<keyword evidence="5 7" id="KW-1133">Transmembrane helix</keyword>
<name>A0A7N0VC50_KALFE</name>
<dbReference type="InterPro" id="IPR029962">
    <property type="entry name" value="TBL"/>
</dbReference>
<accession>A0A7N0VC50</accession>
<evidence type="ECO:0000256" key="6">
    <source>
        <dbReference type="ARBA" id="ARBA00023136"/>
    </source>
</evidence>
<evidence type="ECO:0000259" key="8">
    <source>
        <dbReference type="Pfam" id="PF13839"/>
    </source>
</evidence>
<evidence type="ECO:0000256" key="2">
    <source>
        <dbReference type="ARBA" id="ARBA00007727"/>
    </source>
</evidence>
<dbReference type="PANTHER" id="PTHR32285">
    <property type="entry name" value="PROTEIN TRICHOME BIREFRINGENCE-LIKE 9-RELATED"/>
    <property type="match status" value="1"/>
</dbReference>
<keyword evidence="11" id="KW-1185">Reference proteome</keyword>
<dbReference type="InterPro" id="IPR025846">
    <property type="entry name" value="TBL_N"/>
</dbReference>
<feature type="domain" description="Trichome birefringence-like N-terminal" evidence="9">
    <location>
        <begin position="46"/>
        <end position="95"/>
    </location>
</feature>
<evidence type="ECO:0000256" key="7">
    <source>
        <dbReference type="SAM" id="Phobius"/>
    </source>
</evidence>
<dbReference type="Pfam" id="PF13839">
    <property type="entry name" value="PC-Esterase"/>
    <property type="match status" value="1"/>
</dbReference>
<reference evidence="10" key="1">
    <citation type="submission" date="2021-01" db="UniProtKB">
        <authorList>
            <consortium name="EnsemblPlants"/>
        </authorList>
    </citation>
    <scope>IDENTIFICATION</scope>
</reference>
<evidence type="ECO:0000259" key="9">
    <source>
        <dbReference type="Pfam" id="PF14416"/>
    </source>
</evidence>
<dbReference type="OMA" id="CEMPEFN"/>
<keyword evidence="3 7" id="KW-0812">Transmembrane</keyword>
<dbReference type="Gramene" id="Kaladp0515s0070.1.v1.1">
    <property type="protein sequence ID" value="Kaladp0515s0070.1.v1.1"/>
    <property type="gene ID" value="Kaladp0515s0070.v1.1"/>
</dbReference>
<organism evidence="10 11">
    <name type="scientific">Kalanchoe fedtschenkoi</name>
    <name type="common">Lavender scallops</name>
    <name type="synonym">South American air plant</name>
    <dbReference type="NCBI Taxonomy" id="63787"/>
    <lineage>
        <taxon>Eukaryota</taxon>
        <taxon>Viridiplantae</taxon>
        <taxon>Streptophyta</taxon>
        <taxon>Embryophyta</taxon>
        <taxon>Tracheophyta</taxon>
        <taxon>Spermatophyta</taxon>
        <taxon>Magnoliopsida</taxon>
        <taxon>eudicotyledons</taxon>
        <taxon>Gunneridae</taxon>
        <taxon>Pentapetalae</taxon>
        <taxon>Saxifragales</taxon>
        <taxon>Crassulaceae</taxon>
        <taxon>Kalanchoe</taxon>
    </lineage>
</organism>
<comment type="subcellular location">
    <subcellularLocation>
        <location evidence="1">Membrane</location>
        <topology evidence="1">Single-pass membrane protein</topology>
    </subcellularLocation>
</comment>
<dbReference type="Pfam" id="PF14416">
    <property type="entry name" value="PMR5N"/>
    <property type="match status" value="1"/>
</dbReference>
<evidence type="ECO:0000256" key="3">
    <source>
        <dbReference type="ARBA" id="ARBA00022692"/>
    </source>
</evidence>
<keyword evidence="4" id="KW-0735">Signal-anchor</keyword>
<feature type="transmembrane region" description="Helical" evidence="7">
    <location>
        <begin position="12"/>
        <end position="30"/>
    </location>
</feature>
<dbReference type="GO" id="GO:0005794">
    <property type="term" value="C:Golgi apparatus"/>
    <property type="evidence" value="ECO:0007669"/>
    <property type="project" value="TreeGrafter"/>
</dbReference>
<evidence type="ECO:0000256" key="5">
    <source>
        <dbReference type="ARBA" id="ARBA00022989"/>
    </source>
</evidence>
<dbReference type="GO" id="GO:0016020">
    <property type="term" value="C:membrane"/>
    <property type="evidence" value="ECO:0007669"/>
    <property type="project" value="UniProtKB-SubCell"/>
</dbReference>
<evidence type="ECO:0000313" key="11">
    <source>
        <dbReference type="Proteomes" id="UP000594263"/>
    </source>
</evidence>
<protein>
    <recommendedName>
        <fullName evidence="12">Trichome birefringence-like N-terminal domain-containing protein</fullName>
    </recommendedName>
</protein>
<proteinExistence type="inferred from homology"/>
<feature type="domain" description="Trichome birefringence-like C-terminal" evidence="8">
    <location>
        <begin position="98"/>
        <end position="127"/>
    </location>
</feature>
<comment type="similarity">
    <text evidence="2">Belongs to the PC-esterase family. TBL subfamily.</text>
</comment>
<sequence length="127" mass="14431">MNRAGTGPSPLVLFPVSMICISALFILFSLSPFKIPSNQTLPVDEGCDLFNGRWLPDMRGSAYANWTCPTIPTSKNCFLNRREDRDFVNWRWKSEGLFLRIMGNKKLAFVSDSVARNHMESLLCLLQ</sequence>
<dbReference type="EnsemblPlants" id="Kaladp0515s0070.1.v1.1">
    <property type="protein sequence ID" value="Kaladp0515s0070.1.v1.1"/>
    <property type="gene ID" value="Kaladp0515s0070.v1.1"/>
</dbReference>
<evidence type="ECO:0000313" key="10">
    <source>
        <dbReference type="EnsemblPlants" id="Kaladp0515s0070.1.v1.1"/>
    </source>
</evidence>
<dbReference type="InterPro" id="IPR026057">
    <property type="entry name" value="TBL_C"/>
</dbReference>
<evidence type="ECO:0008006" key="12">
    <source>
        <dbReference type="Google" id="ProtNLM"/>
    </source>
</evidence>
<keyword evidence="6 7" id="KW-0472">Membrane</keyword>
<dbReference type="GO" id="GO:0016413">
    <property type="term" value="F:O-acetyltransferase activity"/>
    <property type="evidence" value="ECO:0007669"/>
    <property type="project" value="InterPro"/>
</dbReference>
<dbReference type="PANTHER" id="PTHR32285:SF28">
    <property type="entry name" value="XYLOGLUCAN O-ACETYLTRANSFERASE 2"/>
    <property type="match status" value="1"/>
</dbReference>
<evidence type="ECO:0000256" key="1">
    <source>
        <dbReference type="ARBA" id="ARBA00004167"/>
    </source>
</evidence>
<evidence type="ECO:0000256" key="4">
    <source>
        <dbReference type="ARBA" id="ARBA00022968"/>
    </source>
</evidence>
<dbReference type="AlphaFoldDB" id="A0A7N0VC50"/>